<keyword evidence="3" id="KW-1185">Reference proteome</keyword>
<evidence type="ECO:0000313" key="2">
    <source>
        <dbReference type="EMBL" id="MCZ8372029.1"/>
    </source>
</evidence>
<dbReference type="Proteomes" id="UP001141933">
    <property type="component" value="Unassembled WGS sequence"/>
</dbReference>
<protein>
    <recommendedName>
        <fullName evidence="4">DUF4145 domain-containing protein</fullName>
    </recommendedName>
</protein>
<organism evidence="2 3">
    <name type="scientific">Phocaeicola acetigenes</name>
    <dbReference type="NCBI Taxonomy" id="3016083"/>
    <lineage>
        <taxon>Bacteria</taxon>
        <taxon>Pseudomonadati</taxon>
        <taxon>Bacteroidota</taxon>
        <taxon>Bacteroidia</taxon>
        <taxon>Bacteroidales</taxon>
        <taxon>Bacteroidaceae</taxon>
        <taxon>Phocaeicola</taxon>
    </lineage>
</organism>
<evidence type="ECO:0000256" key="1">
    <source>
        <dbReference type="SAM" id="Phobius"/>
    </source>
</evidence>
<evidence type="ECO:0000313" key="3">
    <source>
        <dbReference type="Proteomes" id="UP001141933"/>
    </source>
</evidence>
<keyword evidence="1" id="KW-0812">Transmembrane</keyword>
<keyword evidence="1" id="KW-1133">Transmembrane helix</keyword>
<name>A0ABT4PG47_9BACT</name>
<dbReference type="EMBL" id="JAPZVM010000003">
    <property type="protein sequence ID" value="MCZ8372029.1"/>
    <property type="molecule type" value="Genomic_DNA"/>
</dbReference>
<feature type="transmembrane region" description="Helical" evidence="1">
    <location>
        <begin position="40"/>
        <end position="63"/>
    </location>
</feature>
<accession>A0ABT4PG47</accession>
<comment type="caution">
    <text evidence="2">The sequence shown here is derived from an EMBL/GenBank/DDBJ whole genome shotgun (WGS) entry which is preliminary data.</text>
</comment>
<evidence type="ECO:0008006" key="4">
    <source>
        <dbReference type="Google" id="ProtNLM"/>
    </source>
</evidence>
<sequence>MKFPNWFKVTWWLILILVSGYILCHRINEIINGNSNQTDTVIFLIFIALMLVPIFPEVDLLGIKLKQSLDDLKEYINVKVGDIKTEIHSNHVQSVYIQNYEKPSPESKLRDIEEKIKQEITPELKHNSKIDLDIPDANLLLFKVRYNIEIELRRIWEKYYPKSNKPIPLMEIIRTLLKDNILNTNIYNPLREILAICNYAIHGEKVSDNQVSFIKDYANELILYLQQQ</sequence>
<reference evidence="2" key="1">
    <citation type="submission" date="2022-12" db="EMBL/GenBank/DDBJ databases">
        <title>Phocaeicola acetigenes sp. nov., isolated feces from a healthy human.</title>
        <authorList>
            <person name="Do H."/>
            <person name="Ha Y.B."/>
            <person name="Kim J.-S."/>
            <person name="Suh M.K."/>
            <person name="Kim H.S."/>
            <person name="Lee J.-S."/>
        </authorList>
    </citation>
    <scope>NUCLEOTIDE SEQUENCE</scope>
    <source>
        <strain evidence="2">KGMB11183</strain>
    </source>
</reference>
<proteinExistence type="predicted"/>
<dbReference type="RefSeq" id="WP_249053071.1">
    <property type="nucleotide sequence ID" value="NZ_JAPZVM010000003.1"/>
</dbReference>
<keyword evidence="1" id="KW-0472">Membrane</keyword>
<gene>
    <name evidence="2" type="ORF">O6P32_04810</name>
</gene>